<dbReference type="InterPro" id="IPR011989">
    <property type="entry name" value="ARM-like"/>
</dbReference>
<dbReference type="GeneID" id="25912716"/>
<dbReference type="Gene3D" id="1.25.10.10">
    <property type="entry name" value="Leucine-rich Repeat Variant"/>
    <property type="match status" value="1"/>
</dbReference>
<gene>
    <name evidence="3" type="ORF">SARC_12212</name>
</gene>
<proteinExistence type="predicted"/>
<keyword evidence="2" id="KW-0833">Ubl conjugation pathway</keyword>
<accession>A0A0L0FET6</accession>
<dbReference type="PANTHER" id="PTHR12696">
    <property type="entry name" value="TIP120"/>
    <property type="match status" value="1"/>
</dbReference>
<evidence type="ECO:0000256" key="2">
    <source>
        <dbReference type="ARBA" id="ARBA00022786"/>
    </source>
</evidence>
<keyword evidence="4" id="KW-1185">Reference proteome</keyword>
<dbReference type="OrthoDB" id="6260732at2759"/>
<evidence type="ECO:0000313" key="4">
    <source>
        <dbReference type="Proteomes" id="UP000054560"/>
    </source>
</evidence>
<evidence type="ECO:0000256" key="1">
    <source>
        <dbReference type="ARBA" id="ARBA00022737"/>
    </source>
</evidence>
<dbReference type="EMBL" id="KQ243742">
    <property type="protein sequence ID" value="KNC75260.1"/>
    <property type="molecule type" value="Genomic_DNA"/>
</dbReference>
<dbReference type="RefSeq" id="XP_014149162.1">
    <property type="nucleotide sequence ID" value="XM_014293687.1"/>
</dbReference>
<dbReference type="AlphaFoldDB" id="A0A0L0FET6"/>
<organism evidence="3 4">
    <name type="scientific">Sphaeroforma arctica JP610</name>
    <dbReference type="NCBI Taxonomy" id="667725"/>
    <lineage>
        <taxon>Eukaryota</taxon>
        <taxon>Ichthyosporea</taxon>
        <taxon>Ichthyophonida</taxon>
        <taxon>Sphaeroforma</taxon>
    </lineage>
</organism>
<dbReference type="STRING" id="667725.A0A0L0FET6"/>
<reference evidence="3 4" key="1">
    <citation type="submission" date="2011-02" db="EMBL/GenBank/DDBJ databases">
        <title>The Genome Sequence of Sphaeroforma arctica JP610.</title>
        <authorList>
            <consortium name="The Broad Institute Genome Sequencing Platform"/>
            <person name="Russ C."/>
            <person name="Cuomo C."/>
            <person name="Young S.K."/>
            <person name="Zeng Q."/>
            <person name="Gargeya S."/>
            <person name="Alvarado L."/>
            <person name="Berlin A."/>
            <person name="Chapman S.B."/>
            <person name="Chen Z."/>
            <person name="Freedman E."/>
            <person name="Gellesch M."/>
            <person name="Goldberg J."/>
            <person name="Griggs A."/>
            <person name="Gujja S."/>
            <person name="Heilman E."/>
            <person name="Heiman D."/>
            <person name="Howarth C."/>
            <person name="Mehta T."/>
            <person name="Neiman D."/>
            <person name="Pearson M."/>
            <person name="Roberts A."/>
            <person name="Saif S."/>
            <person name="Shea T."/>
            <person name="Shenoy N."/>
            <person name="Sisk P."/>
            <person name="Stolte C."/>
            <person name="Sykes S."/>
            <person name="White J."/>
            <person name="Yandava C."/>
            <person name="Burger G."/>
            <person name="Gray M.W."/>
            <person name="Holland P.W.H."/>
            <person name="King N."/>
            <person name="Lang F.B.F."/>
            <person name="Roger A.J."/>
            <person name="Ruiz-Trillo I."/>
            <person name="Haas B."/>
            <person name="Nusbaum C."/>
            <person name="Birren B."/>
        </authorList>
    </citation>
    <scope>NUCLEOTIDE SEQUENCE [LARGE SCALE GENOMIC DNA]</scope>
    <source>
        <strain evidence="3 4">JP610</strain>
    </source>
</reference>
<dbReference type="InterPro" id="IPR016024">
    <property type="entry name" value="ARM-type_fold"/>
</dbReference>
<feature type="non-terminal residue" evidence="3">
    <location>
        <position position="152"/>
    </location>
</feature>
<dbReference type="InterPro" id="IPR039852">
    <property type="entry name" value="CAND1/CAND2"/>
</dbReference>
<sequence>MGALALTLDEDHIKHALDTLCSNVESTSQDREQLRDVSIMALKRIIEQRTRAQKEEDKQKESTAINTEIGNSLVARFVRAINDAKPADDSIRLEALGVLSDVLAAYGHLVPTLHSDTLACLLHQLTYTRSAVRKRAITAMSQVVGAVDEAKV</sequence>
<name>A0A0L0FET6_9EUKA</name>
<dbReference type="SUPFAM" id="SSF48371">
    <property type="entry name" value="ARM repeat"/>
    <property type="match status" value="1"/>
</dbReference>
<dbReference type="GO" id="GO:0010265">
    <property type="term" value="P:SCF complex assembly"/>
    <property type="evidence" value="ECO:0007669"/>
    <property type="project" value="InterPro"/>
</dbReference>
<keyword evidence="1" id="KW-0677">Repeat</keyword>
<evidence type="ECO:0000313" key="3">
    <source>
        <dbReference type="EMBL" id="KNC75260.1"/>
    </source>
</evidence>
<dbReference type="Proteomes" id="UP000054560">
    <property type="component" value="Unassembled WGS sequence"/>
</dbReference>
<protein>
    <submittedName>
        <fullName evidence="3">Uncharacterized protein</fullName>
    </submittedName>
</protein>
<dbReference type="eggNOG" id="KOG1824">
    <property type="taxonomic scope" value="Eukaryota"/>
</dbReference>